<comment type="caution">
    <text evidence="2">The sequence shown here is derived from an EMBL/GenBank/DDBJ whole genome shotgun (WGS) entry which is preliminary data.</text>
</comment>
<organism evidence="2 3">
    <name type="scientific">Cognatiluteimonas sedimenti</name>
    <dbReference type="NCBI Taxonomy" id="2927791"/>
    <lineage>
        <taxon>Bacteria</taxon>
        <taxon>Pseudomonadati</taxon>
        <taxon>Pseudomonadota</taxon>
        <taxon>Gammaproteobacteria</taxon>
        <taxon>Lysobacterales</taxon>
        <taxon>Lysobacteraceae</taxon>
        <taxon>Cognatiluteimonas</taxon>
    </lineage>
</organism>
<sequence>MTDIVLRDIDPLLAERIKRLGDARGWSVHDTLLRVLEQGLHACEGHGAVHFEDSETGALEAAIAAMEQVPSDPGFALIGRAGAPPAPPEDEPDQSISARFSLE</sequence>
<evidence type="ECO:0008006" key="4">
    <source>
        <dbReference type="Google" id="ProtNLM"/>
    </source>
</evidence>
<proteinExistence type="predicted"/>
<evidence type="ECO:0000313" key="2">
    <source>
        <dbReference type="EMBL" id="MCJ0826475.1"/>
    </source>
</evidence>
<reference evidence="2 3" key="1">
    <citation type="submission" date="2022-03" db="EMBL/GenBank/DDBJ databases">
        <title>Luteimonas soily sp. nov., a novel bacterium isolated from the soil.</title>
        <authorList>
            <person name="Zhang X."/>
        </authorList>
    </citation>
    <scope>NUCLEOTIDE SEQUENCE [LARGE SCALE GENOMIC DNA]</scope>
    <source>
        <strain evidence="2 3">50</strain>
    </source>
</reference>
<dbReference type="EMBL" id="JALGCL010000004">
    <property type="protein sequence ID" value="MCJ0826475.1"/>
    <property type="molecule type" value="Genomic_DNA"/>
</dbReference>
<gene>
    <name evidence="2" type="ORF">MQC88_11020</name>
</gene>
<evidence type="ECO:0000256" key="1">
    <source>
        <dbReference type="SAM" id="MobiDB-lite"/>
    </source>
</evidence>
<dbReference type="Proteomes" id="UP001165423">
    <property type="component" value="Unassembled WGS sequence"/>
</dbReference>
<protein>
    <recommendedName>
        <fullName evidence="4">RHH-type rel operon transcriptional repressor/antitoxin RelB</fullName>
    </recommendedName>
</protein>
<feature type="region of interest" description="Disordered" evidence="1">
    <location>
        <begin position="74"/>
        <end position="103"/>
    </location>
</feature>
<dbReference type="RefSeq" id="WP_243322022.1">
    <property type="nucleotide sequence ID" value="NZ_JALGCL010000004.1"/>
</dbReference>
<accession>A0ABT0A6A8</accession>
<keyword evidence="3" id="KW-1185">Reference proteome</keyword>
<feature type="compositionally biased region" description="Polar residues" evidence="1">
    <location>
        <begin position="94"/>
        <end position="103"/>
    </location>
</feature>
<evidence type="ECO:0000313" key="3">
    <source>
        <dbReference type="Proteomes" id="UP001165423"/>
    </source>
</evidence>
<name>A0ABT0A6A8_9GAMM</name>